<comment type="caution">
    <text evidence="2">The sequence shown here is derived from an EMBL/GenBank/DDBJ whole genome shotgun (WGS) entry which is preliminary data.</text>
</comment>
<dbReference type="AlphaFoldDB" id="A0ABD6B8X9"/>
<evidence type="ECO:0000313" key="3">
    <source>
        <dbReference type="Proteomes" id="UP001597111"/>
    </source>
</evidence>
<keyword evidence="3" id="KW-1185">Reference proteome</keyword>
<dbReference type="RefSeq" id="WP_379818891.1">
    <property type="nucleotide sequence ID" value="NZ_JBHUDH010000183.1"/>
</dbReference>
<dbReference type="InterPro" id="IPR023343">
    <property type="entry name" value="Penicillin_amidase_dom1"/>
</dbReference>
<feature type="non-terminal residue" evidence="2">
    <location>
        <position position="232"/>
    </location>
</feature>
<dbReference type="EMBL" id="JBHUDH010000183">
    <property type="protein sequence ID" value="MFD1527338.1"/>
    <property type="molecule type" value="Genomic_DNA"/>
</dbReference>
<dbReference type="PANTHER" id="PTHR34218:SF4">
    <property type="entry name" value="ACYL-HOMOSERINE LACTONE ACYLASE QUIP"/>
    <property type="match status" value="1"/>
</dbReference>
<dbReference type="Pfam" id="PF01804">
    <property type="entry name" value="Penicil_amidase"/>
    <property type="match status" value="1"/>
</dbReference>
<evidence type="ECO:0000313" key="2">
    <source>
        <dbReference type="EMBL" id="MFD1527338.1"/>
    </source>
</evidence>
<sequence>MDSETTRRALLSAVLGAGVGGMALTEARSYLDRFAPGSGSVWGAATGTAPDDLDSPYGPATVRYVDYGVPHVEAESERAAYYAVGYCHGADRLFQMDLYRRRMAGHLSEVVGPATVDSDAFHRQMDFEAAAEATWERAAGTETGNVVEAYVAGVNRAREVEPTPLEYGLLEFEPQRWTPTASLLVQKQISWGLTGSFRALRRALARDRLGADATEQLYPRVMDHESPIIRGG</sequence>
<organism evidence="2 3">
    <name type="scientific">Halolamina salina</name>
    <dbReference type="NCBI Taxonomy" id="1220023"/>
    <lineage>
        <taxon>Archaea</taxon>
        <taxon>Methanobacteriati</taxon>
        <taxon>Methanobacteriota</taxon>
        <taxon>Stenosarchaea group</taxon>
        <taxon>Halobacteria</taxon>
        <taxon>Halobacteriales</taxon>
        <taxon>Haloferacaceae</taxon>
    </lineage>
</organism>
<name>A0ABD6B8X9_9EURY</name>
<dbReference type="PANTHER" id="PTHR34218">
    <property type="entry name" value="PEPTIDASE S45 PENICILLIN AMIDASE"/>
    <property type="match status" value="1"/>
</dbReference>
<accession>A0ABD6B8X9</accession>
<dbReference type="InterPro" id="IPR029055">
    <property type="entry name" value="Ntn_hydrolases_N"/>
</dbReference>
<comment type="similarity">
    <text evidence="1">Belongs to the peptidase S45 family.</text>
</comment>
<dbReference type="InterPro" id="IPR002692">
    <property type="entry name" value="S45"/>
</dbReference>
<dbReference type="Proteomes" id="UP001597111">
    <property type="component" value="Unassembled WGS sequence"/>
</dbReference>
<proteinExistence type="inferred from homology"/>
<evidence type="ECO:0000256" key="1">
    <source>
        <dbReference type="ARBA" id="ARBA00006586"/>
    </source>
</evidence>
<dbReference type="Gene3D" id="1.10.439.10">
    <property type="entry name" value="Penicillin Amidohydrolase, domain 1"/>
    <property type="match status" value="1"/>
</dbReference>
<protein>
    <submittedName>
        <fullName evidence="2">Penicillin acylase family protein</fullName>
    </submittedName>
</protein>
<dbReference type="SUPFAM" id="SSF56235">
    <property type="entry name" value="N-terminal nucleophile aminohydrolases (Ntn hydrolases)"/>
    <property type="match status" value="1"/>
</dbReference>
<gene>
    <name evidence="2" type="ORF">ACFR9S_13715</name>
</gene>
<reference evidence="2 3" key="1">
    <citation type="journal article" date="2019" name="Int. J. Syst. Evol. Microbiol.">
        <title>The Global Catalogue of Microorganisms (GCM) 10K type strain sequencing project: providing services to taxonomists for standard genome sequencing and annotation.</title>
        <authorList>
            <consortium name="The Broad Institute Genomics Platform"/>
            <consortium name="The Broad Institute Genome Sequencing Center for Infectious Disease"/>
            <person name="Wu L."/>
            <person name="Ma J."/>
        </authorList>
    </citation>
    <scope>NUCLEOTIDE SEQUENCE [LARGE SCALE GENOMIC DNA]</scope>
    <source>
        <strain evidence="2 3">CGMCC 1.12285</strain>
    </source>
</reference>